<gene>
    <name evidence="1" type="ORF">BOLC8T47291H</name>
</gene>
<protein>
    <submittedName>
        <fullName evidence="1">Uncharacterized protein</fullName>
    </submittedName>
</protein>
<dbReference type="AlphaFoldDB" id="A0A3P6GCM2"/>
<dbReference type="EMBL" id="LR031879">
    <property type="protein sequence ID" value="VDD54062.1"/>
    <property type="molecule type" value="Genomic_DNA"/>
</dbReference>
<organism evidence="1">
    <name type="scientific">Brassica oleracea</name>
    <name type="common">Wild cabbage</name>
    <dbReference type="NCBI Taxonomy" id="3712"/>
    <lineage>
        <taxon>Eukaryota</taxon>
        <taxon>Viridiplantae</taxon>
        <taxon>Streptophyta</taxon>
        <taxon>Embryophyta</taxon>
        <taxon>Tracheophyta</taxon>
        <taxon>Spermatophyta</taxon>
        <taxon>Magnoliopsida</taxon>
        <taxon>eudicotyledons</taxon>
        <taxon>Gunneridae</taxon>
        <taxon>Pentapetalae</taxon>
        <taxon>rosids</taxon>
        <taxon>malvids</taxon>
        <taxon>Brassicales</taxon>
        <taxon>Brassicaceae</taxon>
        <taxon>Brassiceae</taxon>
        <taxon>Brassica</taxon>
    </lineage>
</organism>
<proteinExistence type="predicted"/>
<evidence type="ECO:0000313" key="1">
    <source>
        <dbReference type="EMBL" id="VDD54062.1"/>
    </source>
</evidence>
<reference evidence="1" key="1">
    <citation type="submission" date="2018-11" db="EMBL/GenBank/DDBJ databases">
        <authorList>
            <consortium name="Genoscope - CEA"/>
            <person name="William W."/>
        </authorList>
    </citation>
    <scope>NUCLEOTIDE SEQUENCE</scope>
</reference>
<accession>A0A3P6GCM2</accession>
<name>A0A3P6GCM2_BRAOL</name>
<sequence length="88" mass="9805">MMCDLSSTPRSTPHVKIIRSGASQKVDNIRRRAATNSSRLQPLLWHLQLRHLIEPGPNLPEVCLSAMLEPLGNLAILVVVRLGLSEMR</sequence>